<reference evidence="2 3" key="1">
    <citation type="submission" date="2016-10" db="EMBL/GenBank/DDBJ databases">
        <authorList>
            <person name="de Groot N.N."/>
        </authorList>
    </citation>
    <scope>NUCLEOTIDE SEQUENCE [LARGE SCALE GENOMIC DNA]</scope>
    <source>
        <strain evidence="2 3">DSM 20475</strain>
    </source>
</reference>
<keyword evidence="3" id="KW-1185">Reference proteome</keyword>
<dbReference type="OrthoDB" id="9797568at2"/>
<evidence type="ECO:0008006" key="4">
    <source>
        <dbReference type="Google" id="ProtNLM"/>
    </source>
</evidence>
<evidence type="ECO:0000313" key="3">
    <source>
        <dbReference type="Proteomes" id="UP000198995"/>
    </source>
</evidence>
<accession>A0A1G6WYW4</accession>
<dbReference type="PANTHER" id="PTHR37298">
    <property type="entry name" value="UPF0111 PROTEIN YKAA"/>
    <property type="match status" value="1"/>
</dbReference>
<organism evidence="2 3">
    <name type="scientific">Peptococcus niger</name>
    <dbReference type="NCBI Taxonomy" id="2741"/>
    <lineage>
        <taxon>Bacteria</taxon>
        <taxon>Bacillati</taxon>
        <taxon>Bacillota</taxon>
        <taxon>Clostridia</taxon>
        <taxon>Eubacteriales</taxon>
        <taxon>Peptococcaceae</taxon>
        <taxon>Peptococcus</taxon>
    </lineage>
</organism>
<dbReference type="InterPro" id="IPR052912">
    <property type="entry name" value="UPF0111_domain"/>
</dbReference>
<proteinExistence type="inferred from homology"/>
<dbReference type="AlphaFoldDB" id="A0A1G6WYW4"/>
<sequence>MGEDTKETKKKKKNRKPKKNFNYFKAFEKMARYSVQAAALLEEATTNYNLEIVFEDRLEDIRHVEHKSDEVVYAIMDQIVAEFLPPIDQDDLISLTYAMDDVTDAIEDVFICIYMYHVDHLRAHAVEFTHILLKCTEGLEEATKEFAHFRKSKRLKEKVMAVSNLEKEADKLFVRATHDLFGDKETDLREVIIWKDLYQRLEDCCDAAEMVTKLMEKIQLKNL</sequence>
<dbReference type="PANTHER" id="PTHR37298:SF1">
    <property type="entry name" value="UPF0111 PROTEIN YKAA"/>
    <property type="match status" value="1"/>
</dbReference>
<evidence type="ECO:0000256" key="1">
    <source>
        <dbReference type="ARBA" id="ARBA00008591"/>
    </source>
</evidence>
<dbReference type="InterPro" id="IPR018445">
    <property type="entry name" value="Put_Phosphate_transp_reg"/>
</dbReference>
<protein>
    <recommendedName>
        <fullName evidence="4">TIGR00153 family protein</fullName>
    </recommendedName>
</protein>
<dbReference type="Proteomes" id="UP000198995">
    <property type="component" value="Unassembled WGS sequence"/>
</dbReference>
<dbReference type="InterPro" id="IPR038078">
    <property type="entry name" value="PhoU-like_sf"/>
</dbReference>
<dbReference type="RefSeq" id="WP_091791798.1">
    <property type="nucleotide sequence ID" value="NZ_FNAF01000006.1"/>
</dbReference>
<gene>
    <name evidence="2" type="ORF">SAMN04489866_1067</name>
</gene>
<comment type="similarity">
    <text evidence="1">Belongs to the UPF0111 family.</text>
</comment>
<dbReference type="EMBL" id="FNAF01000006">
    <property type="protein sequence ID" value="SDD71150.1"/>
    <property type="molecule type" value="Genomic_DNA"/>
</dbReference>
<dbReference type="STRING" id="2741.SAMN04489866_1067"/>
<name>A0A1G6WYW4_PEPNI</name>
<evidence type="ECO:0000313" key="2">
    <source>
        <dbReference type="EMBL" id="SDD71150.1"/>
    </source>
</evidence>
<dbReference type="Pfam" id="PF01865">
    <property type="entry name" value="PhoU_div"/>
    <property type="match status" value="1"/>
</dbReference>
<dbReference type="Gene3D" id="1.20.58.220">
    <property type="entry name" value="Phosphate transport system protein phou homolog 2, domain 2"/>
    <property type="match status" value="1"/>
</dbReference>